<protein>
    <recommendedName>
        <fullName evidence="2">SWIB domain-containing protein</fullName>
    </recommendedName>
</protein>
<reference evidence="3" key="1">
    <citation type="journal article" date="2020" name="Nature">
        <title>Giant virus diversity and host interactions through global metagenomics.</title>
        <authorList>
            <person name="Schulz F."/>
            <person name="Roux S."/>
            <person name="Paez-Espino D."/>
            <person name="Jungbluth S."/>
            <person name="Walsh D.A."/>
            <person name="Denef V.J."/>
            <person name="McMahon K.D."/>
            <person name="Konstantinidis K.T."/>
            <person name="Eloe-Fadrosh E.A."/>
            <person name="Kyrpides N.C."/>
            <person name="Woyke T."/>
        </authorList>
    </citation>
    <scope>NUCLEOTIDE SEQUENCE</scope>
    <source>
        <strain evidence="3">GVMAG-M-3300023184-167</strain>
    </source>
</reference>
<dbReference type="InterPro" id="IPR003121">
    <property type="entry name" value="SWIB_MDM2_domain"/>
</dbReference>
<feature type="coiled-coil region" evidence="1">
    <location>
        <begin position="104"/>
        <end position="138"/>
    </location>
</feature>
<dbReference type="InterPro" id="IPR036885">
    <property type="entry name" value="SWIB_MDM2_dom_sf"/>
</dbReference>
<evidence type="ECO:0000259" key="2">
    <source>
        <dbReference type="SMART" id="SM00151"/>
    </source>
</evidence>
<organism evidence="3">
    <name type="scientific">viral metagenome</name>
    <dbReference type="NCBI Taxonomy" id="1070528"/>
    <lineage>
        <taxon>unclassified sequences</taxon>
        <taxon>metagenomes</taxon>
        <taxon>organismal metagenomes</taxon>
    </lineage>
</organism>
<dbReference type="AlphaFoldDB" id="A0A6C0HRW9"/>
<dbReference type="EMBL" id="MN740009">
    <property type="protein sequence ID" value="QHT83421.1"/>
    <property type="molecule type" value="Genomic_DNA"/>
</dbReference>
<evidence type="ECO:0000313" key="3">
    <source>
        <dbReference type="EMBL" id="QHT83421.1"/>
    </source>
</evidence>
<name>A0A6C0HRW9_9ZZZZ</name>
<dbReference type="Gene3D" id="1.10.245.10">
    <property type="entry name" value="SWIB/MDM2 domain"/>
    <property type="match status" value="1"/>
</dbReference>
<accession>A0A6C0HRW9</accession>
<dbReference type="CDD" id="cd10567">
    <property type="entry name" value="SWIB-MDM2_like"/>
    <property type="match status" value="1"/>
</dbReference>
<dbReference type="InterPro" id="IPR019835">
    <property type="entry name" value="SWIB_domain"/>
</dbReference>
<dbReference type="SMART" id="SM00151">
    <property type="entry name" value="SWIB"/>
    <property type="match status" value="1"/>
</dbReference>
<dbReference type="SUPFAM" id="SSF47592">
    <property type="entry name" value="SWIB/MDM2 domain"/>
    <property type="match status" value="1"/>
</dbReference>
<keyword evidence="1" id="KW-0175">Coiled coil</keyword>
<dbReference type="Pfam" id="PF02201">
    <property type="entry name" value="SWIB"/>
    <property type="match status" value="1"/>
</dbReference>
<proteinExistence type="predicted"/>
<feature type="domain" description="SWIB" evidence="2">
    <location>
        <begin position="16"/>
        <end position="98"/>
    </location>
</feature>
<evidence type="ECO:0000256" key="1">
    <source>
        <dbReference type="SAM" id="Coils"/>
    </source>
</evidence>
<sequence length="152" mass="17861">MEFRKKRNVNRQPSGFVKPTRISEELADFLEKPHGSEMARTQVTREINTYIRAHSLATGRNINPDAKLLALLKIPSNVELTYFNLQRYMSPHFYKNVKENPQSNEETKDEMAQLKEEMLQMKEEMKQLNASIGELLKRKASVVEYFENRKKI</sequence>